<dbReference type="EMBL" id="FOOH01000003">
    <property type="protein sequence ID" value="SFF65438.1"/>
    <property type="molecule type" value="Genomic_DNA"/>
</dbReference>
<gene>
    <name evidence="2" type="ORF">SAMN04488033_10348</name>
</gene>
<dbReference type="Gene3D" id="3.30.310.70">
    <property type="entry name" value="TT1751-like domain"/>
    <property type="match status" value="2"/>
</dbReference>
<reference evidence="3" key="1">
    <citation type="submission" date="2016-10" db="EMBL/GenBank/DDBJ databases">
        <authorList>
            <person name="Varghese N."/>
            <person name="Submissions S."/>
        </authorList>
    </citation>
    <scope>NUCLEOTIDE SEQUENCE [LARGE SCALE GENOMIC DNA]</scope>
    <source>
        <strain evidence="3">DSM 23515</strain>
    </source>
</reference>
<dbReference type="Pfam" id="PF03625">
    <property type="entry name" value="DUF302"/>
    <property type="match status" value="2"/>
</dbReference>
<organism evidence="2 3">
    <name type="scientific">Salegentibacter agarivorans</name>
    <dbReference type="NCBI Taxonomy" id="345907"/>
    <lineage>
        <taxon>Bacteria</taxon>
        <taxon>Pseudomonadati</taxon>
        <taxon>Bacteroidota</taxon>
        <taxon>Flavobacteriia</taxon>
        <taxon>Flavobacteriales</taxon>
        <taxon>Flavobacteriaceae</taxon>
        <taxon>Salegentibacter</taxon>
    </lineage>
</organism>
<name>A0A1I2KGD7_9FLAO</name>
<dbReference type="Proteomes" id="UP000199116">
    <property type="component" value="Unassembled WGS sequence"/>
</dbReference>
<dbReference type="InterPro" id="IPR005180">
    <property type="entry name" value="DUF302"/>
</dbReference>
<dbReference type="PANTHER" id="PTHR38342">
    <property type="entry name" value="SLR5037 PROTEIN"/>
    <property type="match status" value="1"/>
</dbReference>
<feature type="domain" description="DUF302" evidence="1">
    <location>
        <begin position="202"/>
        <end position="264"/>
    </location>
</feature>
<evidence type="ECO:0000313" key="3">
    <source>
        <dbReference type="Proteomes" id="UP000199116"/>
    </source>
</evidence>
<dbReference type="CDD" id="cd14797">
    <property type="entry name" value="DUF302"/>
    <property type="match status" value="2"/>
</dbReference>
<dbReference type="PANTHER" id="PTHR38342:SF2">
    <property type="entry name" value="INNER MEMBRANE OR EXPORTED"/>
    <property type="match status" value="1"/>
</dbReference>
<dbReference type="InterPro" id="IPR035923">
    <property type="entry name" value="TT1751-like_sf"/>
</dbReference>
<accession>A0A1I2KGD7</accession>
<dbReference type="AlphaFoldDB" id="A0A1I2KGD7"/>
<dbReference type="SUPFAM" id="SSF103247">
    <property type="entry name" value="TT1751-like"/>
    <property type="match status" value="2"/>
</dbReference>
<protein>
    <submittedName>
        <fullName evidence="2">Uncharacterized conserved protein, DUF302 family</fullName>
    </submittedName>
</protein>
<proteinExistence type="predicted"/>
<sequence>MTSMLKFIFFLFFFGIFIGSAQEKQNDHLMITESKYGFESTVSRLESVVKQNEALSLFAKIDHSANAENANLELNKASVLIFGNPKQGSLLIQKDQLAGLDLPLKMLVYNNADITEVTYCSINYLKSRFEFKGVRNLSKVKKGLKDMASKASGGKVKKSGKFKVDTHEGIISEISEFDFKTTYDRLITAIEENPNLKIFSEIDHFKNAEQVGVGLRSTRLIIFGNPKVGTPIMQENSRIALEFPVKFLVWRDEAGIVKISYNDPAFLAKRFKLTQNISQLETMKNALENLSKNAAKY</sequence>
<dbReference type="RefSeq" id="WP_143083616.1">
    <property type="nucleotide sequence ID" value="NZ_FOOH01000003.1"/>
</dbReference>
<feature type="domain" description="DUF302" evidence="1">
    <location>
        <begin position="61"/>
        <end position="119"/>
    </location>
</feature>
<evidence type="ECO:0000313" key="2">
    <source>
        <dbReference type="EMBL" id="SFF65438.1"/>
    </source>
</evidence>
<evidence type="ECO:0000259" key="1">
    <source>
        <dbReference type="Pfam" id="PF03625"/>
    </source>
</evidence>
<keyword evidence="3" id="KW-1185">Reference proteome</keyword>